<proteinExistence type="predicted"/>
<keyword evidence="2" id="KW-1185">Reference proteome</keyword>
<gene>
    <name evidence="1" type="ORF">CKO25_12615</name>
</gene>
<comment type="caution">
    <text evidence="1">The sequence shown here is derived from an EMBL/GenBank/DDBJ whole genome shotgun (WGS) entry which is preliminary data.</text>
</comment>
<reference evidence="1 2" key="1">
    <citation type="journal article" date="2020" name="Microorganisms">
        <title>Osmotic Adaptation and Compatible Solute Biosynthesis of Phototrophic Bacteria as Revealed from Genome Analyses.</title>
        <authorList>
            <person name="Imhoff J.F."/>
            <person name="Rahn T."/>
            <person name="Kunzel S."/>
            <person name="Keller A."/>
            <person name="Neulinger S.C."/>
        </authorList>
    </citation>
    <scope>NUCLEOTIDE SEQUENCE [LARGE SCALE GENOMIC DNA]</scope>
    <source>
        <strain evidence="1 2">DSM 21303</strain>
    </source>
</reference>
<sequence length="285" mass="32719">MTQVHRIEEERLLDLWRRRATLSEPEWYELYALVNSTLSNRGLDLIARLGGTHEEYIQDFFEDKVLMLSQHNQELYHRGALIFYYERYLISRLRDPYLKHGLAPMEDNEEQSAVDRGDSHEDEAAMRQQLSDWLAIELGPSLGTETGSDIRELITDFFGVDLEHVLTAARDFLHGRGAWSHLAADSGWIQLYLGCHFCLDGEMSRSISLNTLARRHGIPSYHSRAVKLGITVPKQQDAALVAFRKSYRGQWLLSLGIEVDPEHQLEMALALKILCLVALKEQEPC</sequence>
<evidence type="ECO:0000313" key="1">
    <source>
        <dbReference type="EMBL" id="MBK1645470.1"/>
    </source>
</evidence>
<name>A0A9X1B9V2_9GAMM</name>
<evidence type="ECO:0000313" key="2">
    <source>
        <dbReference type="Proteomes" id="UP001138802"/>
    </source>
</evidence>
<protein>
    <submittedName>
        <fullName evidence="1">Uncharacterized protein</fullName>
    </submittedName>
</protein>
<accession>A0A9X1B9V2</accession>
<dbReference type="AlphaFoldDB" id="A0A9X1B9V2"/>
<dbReference type="EMBL" id="NRSD01000012">
    <property type="protein sequence ID" value="MBK1645470.1"/>
    <property type="molecule type" value="Genomic_DNA"/>
</dbReference>
<dbReference type="Proteomes" id="UP001138802">
    <property type="component" value="Unassembled WGS sequence"/>
</dbReference>
<organism evidence="1 2">
    <name type="scientific">Thiocapsa imhoffii</name>
    <dbReference type="NCBI Taxonomy" id="382777"/>
    <lineage>
        <taxon>Bacteria</taxon>
        <taxon>Pseudomonadati</taxon>
        <taxon>Pseudomonadota</taxon>
        <taxon>Gammaproteobacteria</taxon>
        <taxon>Chromatiales</taxon>
        <taxon>Chromatiaceae</taxon>
        <taxon>Thiocapsa</taxon>
    </lineage>
</organism>